<evidence type="ECO:0000313" key="4">
    <source>
        <dbReference type="Proteomes" id="UP000184480"/>
    </source>
</evidence>
<keyword evidence="1" id="KW-0472">Membrane</keyword>
<feature type="non-terminal residue" evidence="3">
    <location>
        <position position="93"/>
    </location>
</feature>
<sequence length="93" mass="10622">MQQEDDLRGLAKVMEFMRAISILFVVINIYWFCYQSIQEAGVNIGVVDKILLNFQKTAGLFSNILWTKLFAVVFLALSCLGTKGVKEEKITWN</sequence>
<feature type="transmembrane region" description="Helical" evidence="1">
    <location>
        <begin position="16"/>
        <end position="37"/>
    </location>
</feature>
<feature type="transmembrane region" description="Helical" evidence="1">
    <location>
        <begin position="57"/>
        <end position="80"/>
    </location>
</feature>
<reference evidence="4" key="1">
    <citation type="submission" date="2016-11" db="EMBL/GenBank/DDBJ databases">
        <authorList>
            <person name="Varghese N."/>
            <person name="Submissions S."/>
        </authorList>
    </citation>
    <scope>NUCLEOTIDE SEQUENCE [LARGE SCALE GENOMIC DNA]</scope>
    <source>
        <strain evidence="4">DSM 27370</strain>
    </source>
</reference>
<dbReference type="RefSeq" id="WP_175552657.1">
    <property type="nucleotide sequence ID" value="NZ_FQUC01000046.1"/>
</dbReference>
<dbReference type="EMBL" id="FQUC01000046">
    <property type="protein sequence ID" value="SHG50273.1"/>
    <property type="molecule type" value="Genomic_DNA"/>
</dbReference>
<keyword evidence="1" id="KW-0812">Transmembrane</keyword>
<organism evidence="3 4">
    <name type="scientific">Dysgonomonas macrotermitis</name>
    <dbReference type="NCBI Taxonomy" id="1346286"/>
    <lineage>
        <taxon>Bacteria</taxon>
        <taxon>Pseudomonadati</taxon>
        <taxon>Bacteroidota</taxon>
        <taxon>Bacteroidia</taxon>
        <taxon>Bacteroidales</taxon>
        <taxon>Dysgonomonadaceae</taxon>
        <taxon>Dysgonomonas</taxon>
    </lineage>
</organism>
<accession>A0A1M5KDL2</accession>
<proteinExistence type="predicted"/>
<evidence type="ECO:0000256" key="1">
    <source>
        <dbReference type="SAM" id="Phobius"/>
    </source>
</evidence>
<dbReference type="AlphaFoldDB" id="A0A1M5KDL2"/>
<dbReference type="InterPro" id="IPR025988">
    <property type="entry name" value="YWFCY_dom"/>
</dbReference>
<protein>
    <submittedName>
        <fullName evidence="3">YWFCY protein</fullName>
    </submittedName>
</protein>
<feature type="domain" description="YWFCY" evidence="2">
    <location>
        <begin position="5"/>
        <end position="92"/>
    </location>
</feature>
<name>A0A1M5KDL2_9BACT</name>
<dbReference type="Proteomes" id="UP000184480">
    <property type="component" value="Unassembled WGS sequence"/>
</dbReference>
<evidence type="ECO:0000313" key="3">
    <source>
        <dbReference type="EMBL" id="SHG50273.1"/>
    </source>
</evidence>
<gene>
    <name evidence="3" type="ORF">SAMN05444362_1462</name>
</gene>
<dbReference type="STRING" id="1346286.SAMN05444362_1462"/>
<evidence type="ECO:0000259" key="2">
    <source>
        <dbReference type="Pfam" id="PF14293"/>
    </source>
</evidence>
<dbReference type="Pfam" id="PF14293">
    <property type="entry name" value="YWFCY"/>
    <property type="match status" value="1"/>
</dbReference>
<keyword evidence="4" id="KW-1185">Reference proteome</keyword>
<keyword evidence="1" id="KW-1133">Transmembrane helix</keyword>